<comment type="caution">
    <text evidence="1">The sequence shown here is derived from an EMBL/GenBank/DDBJ whole genome shotgun (WGS) entry which is preliminary data.</text>
</comment>
<accession>A0ABP1R0V6</accession>
<protein>
    <submittedName>
        <fullName evidence="1">Uncharacterized protein</fullName>
    </submittedName>
</protein>
<evidence type="ECO:0000313" key="1">
    <source>
        <dbReference type="EMBL" id="CAL8117058.1"/>
    </source>
</evidence>
<proteinExistence type="predicted"/>
<sequence length="159" mass="18620">MGTPTTVVDGKPVSRPQFRLKYDGVELKTTAHNDIAKRILTCATLSLAKVFKDKKLNPLVITVFKRKDILQDIETECLDELNLTSTDWAMQFLKLLGERYDRSEALQLLCNLYYEEQQLKNYQRQIHLAFQDGQNETLKLVRVEEKLDIWMPDQWSENQ</sequence>
<organism evidence="1 2">
    <name type="scientific">Orchesella dallaii</name>
    <dbReference type="NCBI Taxonomy" id="48710"/>
    <lineage>
        <taxon>Eukaryota</taxon>
        <taxon>Metazoa</taxon>
        <taxon>Ecdysozoa</taxon>
        <taxon>Arthropoda</taxon>
        <taxon>Hexapoda</taxon>
        <taxon>Collembola</taxon>
        <taxon>Entomobryomorpha</taxon>
        <taxon>Entomobryoidea</taxon>
        <taxon>Orchesellidae</taxon>
        <taxon>Orchesellinae</taxon>
        <taxon>Orchesella</taxon>
    </lineage>
</organism>
<reference evidence="1 2" key="1">
    <citation type="submission" date="2024-08" db="EMBL/GenBank/DDBJ databases">
        <authorList>
            <person name="Cucini C."/>
            <person name="Frati F."/>
        </authorList>
    </citation>
    <scope>NUCLEOTIDE SEQUENCE [LARGE SCALE GENOMIC DNA]</scope>
</reference>
<keyword evidence="2" id="KW-1185">Reference proteome</keyword>
<dbReference type="EMBL" id="CAXLJM020000053">
    <property type="protein sequence ID" value="CAL8117058.1"/>
    <property type="molecule type" value="Genomic_DNA"/>
</dbReference>
<name>A0ABP1R0V6_9HEXA</name>
<evidence type="ECO:0000313" key="2">
    <source>
        <dbReference type="Proteomes" id="UP001642540"/>
    </source>
</evidence>
<gene>
    <name evidence="1" type="ORF">ODALV1_LOCUS17514</name>
</gene>
<dbReference type="Proteomes" id="UP001642540">
    <property type="component" value="Unassembled WGS sequence"/>
</dbReference>